<dbReference type="EMBL" id="DF836316">
    <property type="protein sequence ID" value="GAN02737.1"/>
    <property type="molecule type" value="Genomic_DNA"/>
</dbReference>
<sequence length="86" mass="9414">MAHSSASRLYVGWFLDQRFASVETTRSGESLVTDSVLIRRHIHPRPLKAGVPDILRSSEMVQACPPKTTLYSMSVNGGNAMRVGAI</sequence>
<dbReference type="AlphaFoldDB" id="A0A0C9MI53"/>
<accession>A0A0C9MI53</accession>
<organism evidence="1">
    <name type="scientific">Mucor ambiguus</name>
    <dbReference type="NCBI Taxonomy" id="91626"/>
    <lineage>
        <taxon>Eukaryota</taxon>
        <taxon>Fungi</taxon>
        <taxon>Fungi incertae sedis</taxon>
        <taxon>Mucoromycota</taxon>
        <taxon>Mucoromycotina</taxon>
        <taxon>Mucoromycetes</taxon>
        <taxon>Mucorales</taxon>
        <taxon>Mucorineae</taxon>
        <taxon>Mucoraceae</taxon>
        <taxon>Mucor</taxon>
    </lineage>
</organism>
<gene>
    <name evidence="1" type="ORF">MAM1_0027c02184</name>
</gene>
<evidence type="ECO:0000313" key="2">
    <source>
        <dbReference type="Proteomes" id="UP000053815"/>
    </source>
</evidence>
<reference evidence="1" key="1">
    <citation type="submission" date="2014-09" db="EMBL/GenBank/DDBJ databases">
        <title>Draft genome sequence of an oleaginous Mucoromycotina fungus Mucor ambiguus NBRC6742.</title>
        <authorList>
            <person name="Takeda I."/>
            <person name="Yamane N."/>
            <person name="Morita T."/>
            <person name="Tamano K."/>
            <person name="Machida M."/>
            <person name="Baker S."/>
            <person name="Koike H."/>
        </authorList>
    </citation>
    <scope>NUCLEOTIDE SEQUENCE</scope>
    <source>
        <strain evidence="1">NBRC 6742</strain>
    </source>
</reference>
<proteinExistence type="predicted"/>
<evidence type="ECO:0000313" key="1">
    <source>
        <dbReference type="EMBL" id="GAN02737.1"/>
    </source>
</evidence>
<protein>
    <submittedName>
        <fullName evidence="1">Uncharacterized protein</fullName>
    </submittedName>
</protein>
<name>A0A0C9MI53_9FUNG</name>
<keyword evidence="2" id="KW-1185">Reference proteome</keyword>
<dbReference type="Proteomes" id="UP000053815">
    <property type="component" value="Unassembled WGS sequence"/>
</dbReference>